<proteinExistence type="predicted"/>
<dbReference type="CDD" id="cd04598">
    <property type="entry name" value="CBS_pair_GGDEF_EAL"/>
    <property type="match status" value="1"/>
</dbReference>
<dbReference type="InterPro" id="IPR029787">
    <property type="entry name" value="Nucleotide_cyclase"/>
</dbReference>
<dbReference type="InterPro" id="IPR046342">
    <property type="entry name" value="CBS_dom_sf"/>
</dbReference>
<protein>
    <recommendedName>
        <fullName evidence="7">Diguanylate cyclase</fullName>
    </recommendedName>
</protein>
<feature type="domain" description="CBS" evidence="4">
    <location>
        <begin position="269"/>
        <end position="330"/>
    </location>
</feature>
<reference evidence="5 6" key="1">
    <citation type="submission" date="2023-07" db="EMBL/GenBank/DDBJ databases">
        <authorList>
            <person name="Peeters C."/>
        </authorList>
    </citation>
    <scope>NUCLEOTIDE SEQUENCE [LARGE SCALE GENOMIC DNA]</scope>
    <source>
        <strain evidence="5 6">LMG 18095</strain>
    </source>
</reference>
<dbReference type="EMBL" id="CATZAR010000003">
    <property type="protein sequence ID" value="CAJ0787432.1"/>
    <property type="molecule type" value="Genomic_DNA"/>
</dbReference>
<evidence type="ECO:0000313" key="6">
    <source>
        <dbReference type="Proteomes" id="UP001189773"/>
    </source>
</evidence>
<dbReference type="Gene3D" id="3.20.20.450">
    <property type="entry name" value="EAL domain"/>
    <property type="match status" value="1"/>
</dbReference>
<organism evidence="5 6">
    <name type="scientific">Ralstonia thomasii</name>
    <dbReference type="NCBI Taxonomy" id="3058596"/>
    <lineage>
        <taxon>Bacteria</taxon>
        <taxon>Pseudomonadati</taxon>
        <taxon>Pseudomonadota</taxon>
        <taxon>Betaproteobacteria</taxon>
        <taxon>Burkholderiales</taxon>
        <taxon>Burkholderiaceae</taxon>
        <taxon>Ralstonia</taxon>
    </lineage>
</organism>
<dbReference type="InterPro" id="IPR001633">
    <property type="entry name" value="EAL_dom"/>
</dbReference>
<feature type="domain" description="GGDEF" evidence="3">
    <location>
        <begin position="428"/>
        <end position="579"/>
    </location>
</feature>
<dbReference type="Pfam" id="PF00563">
    <property type="entry name" value="EAL"/>
    <property type="match status" value="1"/>
</dbReference>
<name>A0ABM9J9V4_9RALS</name>
<dbReference type="Pfam" id="PF00990">
    <property type="entry name" value="GGDEF"/>
    <property type="match status" value="1"/>
</dbReference>
<gene>
    <name evidence="5" type="ORF">LMG18095_01595</name>
</gene>
<dbReference type="PROSITE" id="PS50887">
    <property type="entry name" value="GGDEF"/>
    <property type="match status" value="1"/>
</dbReference>
<dbReference type="InterPro" id="IPR043128">
    <property type="entry name" value="Rev_trsase/Diguanyl_cyclase"/>
</dbReference>
<evidence type="ECO:0000259" key="3">
    <source>
        <dbReference type="PROSITE" id="PS50887"/>
    </source>
</evidence>
<evidence type="ECO:0000313" key="5">
    <source>
        <dbReference type="EMBL" id="CAJ0787432.1"/>
    </source>
</evidence>
<dbReference type="InterPro" id="IPR050706">
    <property type="entry name" value="Cyclic-di-GMP_PDE-like"/>
</dbReference>
<dbReference type="InterPro" id="IPR000160">
    <property type="entry name" value="GGDEF_dom"/>
</dbReference>
<dbReference type="PROSITE" id="PS51371">
    <property type="entry name" value="CBS"/>
    <property type="match status" value="1"/>
</dbReference>
<dbReference type="PANTHER" id="PTHR33121">
    <property type="entry name" value="CYCLIC DI-GMP PHOSPHODIESTERASE PDEF"/>
    <property type="match status" value="1"/>
</dbReference>
<dbReference type="SUPFAM" id="SSF54631">
    <property type="entry name" value="CBS-domain pair"/>
    <property type="match status" value="1"/>
</dbReference>
<sequence length="586" mass="64353">MTVSVAECMEKQLLHVVFQPIGTLSSGEVLGYEALTRGPAGSRLESPQALFEQAQREHCMVALERFMARLSVSTFTKAQLPGKLFLNLSAAAIREIACDKDNVWAFLGAMQFPHERIVIELTEQACPNPLTSLQDALRLIRQAGAQLALDDYGTGNANLSLWIGLRPDYVKVDRSIADCVSKSPFRQEVLRSLHSIAKAGQAQLIAEGLENREDLAVCRNLGINHVQGFLLGKPSEMPELTWPVQDAFRTNFVPPAPDANQDAPRAFSASRLLLNAPSVSPNTRNDDVLSLFARHPNLHAVAVVENGRPVGLISRHAFVDAYAFPYRRELHGRKTCMEFANQTPVVVEQGATMEQLMSLLKLGDQRYLSEGLVIVNQGQYVGLATGEDLVRAVTEARIEAARYANPLTFLPGNIPIDIHMNRLLESDVPFHACYCDLNSFKPFNDVYGYWQGDKMIKLAAETLAEACDRQSDFLGHIGGDDFFILFQSPDWEARIRTAMAQFDASAVGLYTPADIKAGGIQSEDRHGNLRFYNFVTIAAGVVPVQAGAAIDTSVIATQAAAAKRQAKRAGEKFFVCREPFAVVACC</sequence>
<evidence type="ECO:0000259" key="2">
    <source>
        <dbReference type="PROSITE" id="PS50883"/>
    </source>
</evidence>
<dbReference type="Proteomes" id="UP001189773">
    <property type="component" value="Unassembled WGS sequence"/>
</dbReference>
<dbReference type="InterPro" id="IPR035919">
    <property type="entry name" value="EAL_sf"/>
</dbReference>
<evidence type="ECO:0000259" key="4">
    <source>
        <dbReference type="PROSITE" id="PS51371"/>
    </source>
</evidence>
<evidence type="ECO:0008006" key="7">
    <source>
        <dbReference type="Google" id="ProtNLM"/>
    </source>
</evidence>
<dbReference type="SUPFAM" id="SSF141868">
    <property type="entry name" value="EAL domain-like"/>
    <property type="match status" value="1"/>
</dbReference>
<comment type="caution">
    <text evidence="5">The sequence shown here is derived from an EMBL/GenBank/DDBJ whole genome shotgun (WGS) entry which is preliminary data.</text>
</comment>
<evidence type="ECO:0000256" key="1">
    <source>
        <dbReference type="PROSITE-ProRule" id="PRU00703"/>
    </source>
</evidence>
<dbReference type="InterPro" id="IPR000644">
    <property type="entry name" value="CBS_dom"/>
</dbReference>
<keyword evidence="1" id="KW-0129">CBS domain</keyword>
<dbReference type="Gene3D" id="3.10.580.10">
    <property type="entry name" value="CBS-domain"/>
    <property type="match status" value="1"/>
</dbReference>
<feature type="domain" description="EAL" evidence="2">
    <location>
        <begin position="1"/>
        <end position="248"/>
    </location>
</feature>
<dbReference type="Gene3D" id="3.30.70.270">
    <property type="match status" value="1"/>
</dbReference>
<dbReference type="SUPFAM" id="SSF55073">
    <property type="entry name" value="Nucleotide cyclase"/>
    <property type="match status" value="1"/>
</dbReference>
<keyword evidence="6" id="KW-1185">Reference proteome</keyword>
<dbReference type="PROSITE" id="PS50883">
    <property type="entry name" value="EAL"/>
    <property type="match status" value="1"/>
</dbReference>
<dbReference type="SMART" id="SM00052">
    <property type="entry name" value="EAL"/>
    <property type="match status" value="1"/>
</dbReference>
<dbReference type="SMART" id="SM00116">
    <property type="entry name" value="CBS"/>
    <property type="match status" value="2"/>
</dbReference>
<dbReference type="NCBIfam" id="TIGR00254">
    <property type="entry name" value="GGDEF"/>
    <property type="match status" value="1"/>
</dbReference>
<dbReference type="SMART" id="SM00267">
    <property type="entry name" value="GGDEF"/>
    <property type="match status" value="1"/>
</dbReference>
<dbReference type="Pfam" id="PF00571">
    <property type="entry name" value="CBS"/>
    <property type="match status" value="1"/>
</dbReference>
<accession>A0ABM9J9V4</accession>
<dbReference type="RefSeq" id="WP_137910764.1">
    <property type="nucleotide sequence ID" value="NZ_CATWDO010000005.1"/>
</dbReference>
<dbReference type="PANTHER" id="PTHR33121:SF76">
    <property type="entry name" value="SIGNALING PROTEIN"/>
    <property type="match status" value="1"/>
</dbReference>
<dbReference type="CDD" id="cd01948">
    <property type="entry name" value="EAL"/>
    <property type="match status" value="1"/>
</dbReference>